<evidence type="ECO:0000313" key="3">
    <source>
        <dbReference type="Proteomes" id="UP000094385"/>
    </source>
</evidence>
<dbReference type="Pfam" id="PF13391">
    <property type="entry name" value="HNH_2"/>
    <property type="match status" value="1"/>
</dbReference>
<dbReference type="OrthoDB" id="2142759at2759"/>
<dbReference type="AlphaFoldDB" id="A0A1E3Q0V7"/>
<dbReference type="InterPro" id="IPR003615">
    <property type="entry name" value="HNH_nuc"/>
</dbReference>
<dbReference type="EMBL" id="KV454298">
    <property type="protein sequence ID" value="ODQ71188.1"/>
    <property type="molecule type" value="Genomic_DNA"/>
</dbReference>
<protein>
    <recommendedName>
        <fullName evidence="1">HNH nuclease domain-containing protein</fullName>
    </recommendedName>
</protein>
<accession>A0A1E3Q0V7</accession>
<proteinExistence type="predicted"/>
<evidence type="ECO:0000313" key="2">
    <source>
        <dbReference type="EMBL" id="ODQ71188.1"/>
    </source>
</evidence>
<reference evidence="2 3" key="1">
    <citation type="journal article" date="2016" name="Proc. Natl. Acad. Sci. U.S.A.">
        <title>Comparative genomics of biotechnologically important yeasts.</title>
        <authorList>
            <person name="Riley R."/>
            <person name="Haridas S."/>
            <person name="Wolfe K.H."/>
            <person name="Lopes M.R."/>
            <person name="Hittinger C.T."/>
            <person name="Goeker M."/>
            <person name="Salamov A.A."/>
            <person name="Wisecaver J.H."/>
            <person name="Long T.M."/>
            <person name="Calvey C.H."/>
            <person name="Aerts A.L."/>
            <person name="Barry K.W."/>
            <person name="Choi C."/>
            <person name="Clum A."/>
            <person name="Coughlan A.Y."/>
            <person name="Deshpande S."/>
            <person name="Douglass A.P."/>
            <person name="Hanson S.J."/>
            <person name="Klenk H.-P."/>
            <person name="LaButti K.M."/>
            <person name="Lapidus A."/>
            <person name="Lindquist E.A."/>
            <person name="Lipzen A.M."/>
            <person name="Meier-Kolthoff J.P."/>
            <person name="Ohm R.A."/>
            <person name="Otillar R.P."/>
            <person name="Pangilinan J.L."/>
            <person name="Peng Y."/>
            <person name="Rokas A."/>
            <person name="Rosa C.A."/>
            <person name="Scheuner C."/>
            <person name="Sibirny A.A."/>
            <person name="Slot J.C."/>
            <person name="Stielow J.B."/>
            <person name="Sun H."/>
            <person name="Kurtzman C.P."/>
            <person name="Blackwell M."/>
            <person name="Grigoriev I.V."/>
            <person name="Jeffries T.W."/>
        </authorList>
    </citation>
    <scope>NUCLEOTIDE SEQUENCE [LARGE SCALE GENOMIC DNA]</scope>
    <source>
        <strain evidence="2 3">NRRL Y-11557</strain>
    </source>
</reference>
<organism evidence="2 3">
    <name type="scientific">Lipomyces starkeyi NRRL Y-11557</name>
    <dbReference type="NCBI Taxonomy" id="675824"/>
    <lineage>
        <taxon>Eukaryota</taxon>
        <taxon>Fungi</taxon>
        <taxon>Dikarya</taxon>
        <taxon>Ascomycota</taxon>
        <taxon>Saccharomycotina</taxon>
        <taxon>Lipomycetes</taxon>
        <taxon>Lipomycetales</taxon>
        <taxon>Lipomycetaceae</taxon>
        <taxon>Lipomyces</taxon>
    </lineage>
</organism>
<evidence type="ECO:0000259" key="1">
    <source>
        <dbReference type="Pfam" id="PF13391"/>
    </source>
</evidence>
<dbReference type="Proteomes" id="UP000094385">
    <property type="component" value="Unassembled WGS sequence"/>
</dbReference>
<gene>
    <name evidence="2" type="ORF">LIPSTDRAFT_5208</name>
</gene>
<feature type="domain" description="HNH nuclease" evidence="1">
    <location>
        <begin position="12"/>
        <end position="72"/>
    </location>
</feature>
<sequence length="111" mass="12469">MAYMAYAYLWFGFEAAHVFPLSESQLFADSGLSRSITDRAPEHDSGINSSQNGLLMLSNIHQQFDNFLFSINPDGSVRDELLGGEFRQAVLVSMREAGEPWFAMDSRLELT</sequence>
<name>A0A1E3Q0V7_LIPST</name>
<keyword evidence="3" id="KW-1185">Reference proteome</keyword>